<feature type="non-terminal residue" evidence="1">
    <location>
        <position position="1"/>
    </location>
</feature>
<protein>
    <submittedName>
        <fullName evidence="1">Uncharacterized protein</fullName>
    </submittedName>
</protein>
<evidence type="ECO:0000313" key="2">
    <source>
        <dbReference type="Proteomes" id="UP000240883"/>
    </source>
</evidence>
<proteinExistence type="predicted"/>
<dbReference type="InterPro" id="IPR029063">
    <property type="entry name" value="SAM-dependent_MTases_sf"/>
</dbReference>
<dbReference type="OrthoDB" id="411785at2759"/>
<evidence type="ECO:0000313" key="1">
    <source>
        <dbReference type="EMBL" id="PSN59083.1"/>
    </source>
</evidence>
<dbReference type="Gene3D" id="3.40.50.150">
    <property type="entry name" value="Vaccinia Virus protein VP39"/>
    <property type="match status" value="1"/>
</dbReference>
<organism evidence="1 2">
    <name type="scientific">Corynespora cassiicola Philippines</name>
    <dbReference type="NCBI Taxonomy" id="1448308"/>
    <lineage>
        <taxon>Eukaryota</taxon>
        <taxon>Fungi</taxon>
        <taxon>Dikarya</taxon>
        <taxon>Ascomycota</taxon>
        <taxon>Pezizomycotina</taxon>
        <taxon>Dothideomycetes</taxon>
        <taxon>Pleosporomycetidae</taxon>
        <taxon>Pleosporales</taxon>
        <taxon>Corynesporascaceae</taxon>
        <taxon>Corynespora</taxon>
    </lineage>
</organism>
<name>A0A2T2N0X3_CORCC</name>
<reference evidence="1 2" key="1">
    <citation type="journal article" date="2018" name="Front. Microbiol.">
        <title>Genome-Wide Analysis of Corynespora cassiicola Leaf Fall Disease Putative Effectors.</title>
        <authorList>
            <person name="Lopez D."/>
            <person name="Ribeiro S."/>
            <person name="Label P."/>
            <person name="Fumanal B."/>
            <person name="Venisse J.S."/>
            <person name="Kohler A."/>
            <person name="de Oliveira R.R."/>
            <person name="Labutti K."/>
            <person name="Lipzen A."/>
            <person name="Lail K."/>
            <person name="Bauer D."/>
            <person name="Ohm R.A."/>
            <person name="Barry K.W."/>
            <person name="Spatafora J."/>
            <person name="Grigoriev I.V."/>
            <person name="Martin F.M."/>
            <person name="Pujade-Renaud V."/>
        </authorList>
    </citation>
    <scope>NUCLEOTIDE SEQUENCE [LARGE SCALE GENOMIC DNA]</scope>
    <source>
        <strain evidence="1 2">Philippines</strain>
    </source>
</reference>
<dbReference type="AlphaFoldDB" id="A0A2T2N0X3"/>
<sequence>YWDNRFTSNSHPFEWLEAPNALDPYLVAALNEASEPQPQVLHIGCDTYRGGGLTMSVQLS</sequence>
<accession>A0A2T2N0X3</accession>
<gene>
    <name evidence="1" type="ORF">BS50DRAFT_509142</name>
</gene>
<dbReference type="EMBL" id="KZ678167">
    <property type="protein sequence ID" value="PSN59083.1"/>
    <property type="molecule type" value="Genomic_DNA"/>
</dbReference>
<keyword evidence="2" id="KW-1185">Reference proteome</keyword>
<dbReference type="Proteomes" id="UP000240883">
    <property type="component" value="Unassembled WGS sequence"/>
</dbReference>